<dbReference type="EMBL" id="JALJOQ010000115">
    <property type="protein sequence ID" value="KAK9796628.1"/>
    <property type="molecule type" value="Genomic_DNA"/>
</dbReference>
<gene>
    <name evidence="2" type="ORF">WJX73_003497</name>
</gene>
<feature type="compositionally biased region" description="Basic and acidic residues" evidence="1">
    <location>
        <begin position="1"/>
        <end position="15"/>
    </location>
</feature>
<reference evidence="2 3" key="1">
    <citation type="journal article" date="2024" name="Nat. Commun.">
        <title>Phylogenomics reveals the evolutionary origins of lichenization in chlorophyte algae.</title>
        <authorList>
            <person name="Puginier C."/>
            <person name="Libourel C."/>
            <person name="Otte J."/>
            <person name="Skaloud P."/>
            <person name="Haon M."/>
            <person name="Grisel S."/>
            <person name="Petersen M."/>
            <person name="Berrin J.G."/>
            <person name="Delaux P.M."/>
            <person name="Dal Grande F."/>
            <person name="Keller J."/>
        </authorList>
    </citation>
    <scope>NUCLEOTIDE SEQUENCE [LARGE SCALE GENOMIC DNA]</scope>
    <source>
        <strain evidence="2 3">SAG 2036</strain>
    </source>
</reference>
<name>A0AAW1NVP5_9CHLO</name>
<feature type="compositionally biased region" description="Acidic residues" evidence="1">
    <location>
        <begin position="24"/>
        <end position="34"/>
    </location>
</feature>
<accession>A0AAW1NVP5</accession>
<comment type="caution">
    <text evidence="2">The sequence shown here is derived from an EMBL/GenBank/DDBJ whole genome shotgun (WGS) entry which is preliminary data.</text>
</comment>
<feature type="region of interest" description="Disordered" evidence="1">
    <location>
        <begin position="1"/>
        <end position="35"/>
    </location>
</feature>
<sequence length="333" mass="36983">MTERKPEDLEARDSGSDPSKPTEATDEERAEFDAAEANPDKTCLYIKRCGYGDMTFYEGNDPKDLGAPAYFVQVSKKLVGWDITLRRGGKDGEAILHLKKAVRFLSLLGWDKGSKMHIKKSEDQGSAHSTAQGSAKALTAGDSTTSKGSEASKDTGKPESFVSEEDEDEQHEDPKAPEELNPSFRHRDDSLALNPKDQSELDSELNESMKQLNVGDPKAAPVCVLQRKHAFRSNRNTFEYNGATYAWDYKIFIGAMHTLKNLETNEIVAVCQLKAGVRMQSVTAWGLRQNGCLEIMGSGHEMKDIIVATLIGMLEWRKHNNKVWIILMAAMPV</sequence>
<evidence type="ECO:0000256" key="1">
    <source>
        <dbReference type="SAM" id="MobiDB-lite"/>
    </source>
</evidence>
<keyword evidence="3" id="KW-1185">Reference proteome</keyword>
<protein>
    <submittedName>
        <fullName evidence="2">Uncharacterized protein</fullName>
    </submittedName>
</protein>
<dbReference type="AlphaFoldDB" id="A0AAW1NVP5"/>
<proteinExistence type="predicted"/>
<dbReference type="Proteomes" id="UP001465755">
    <property type="component" value="Unassembled WGS sequence"/>
</dbReference>
<evidence type="ECO:0000313" key="2">
    <source>
        <dbReference type="EMBL" id="KAK9796628.1"/>
    </source>
</evidence>
<evidence type="ECO:0000313" key="3">
    <source>
        <dbReference type="Proteomes" id="UP001465755"/>
    </source>
</evidence>
<feature type="compositionally biased region" description="Acidic residues" evidence="1">
    <location>
        <begin position="162"/>
        <end position="171"/>
    </location>
</feature>
<feature type="region of interest" description="Disordered" evidence="1">
    <location>
        <begin position="119"/>
        <end position="204"/>
    </location>
</feature>
<organism evidence="2 3">
    <name type="scientific">Symbiochloris irregularis</name>
    <dbReference type="NCBI Taxonomy" id="706552"/>
    <lineage>
        <taxon>Eukaryota</taxon>
        <taxon>Viridiplantae</taxon>
        <taxon>Chlorophyta</taxon>
        <taxon>core chlorophytes</taxon>
        <taxon>Trebouxiophyceae</taxon>
        <taxon>Trebouxiales</taxon>
        <taxon>Trebouxiaceae</taxon>
        <taxon>Symbiochloris</taxon>
    </lineage>
</organism>